<name>A0A6A6QZR6_9PEZI</name>
<dbReference type="EMBL" id="MU004186">
    <property type="protein sequence ID" value="KAF2497988.1"/>
    <property type="molecule type" value="Genomic_DNA"/>
</dbReference>
<dbReference type="OrthoDB" id="4491390at2759"/>
<keyword evidence="5" id="KW-1185">Reference proteome</keyword>
<dbReference type="InterPro" id="IPR036864">
    <property type="entry name" value="Zn2-C6_fun-type_DNA-bd_sf"/>
</dbReference>
<protein>
    <recommendedName>
        <fullName evidence="3">Zn(2)-C6 fungal-type domain-containing protein</fullName>
    </recommendedName>
</protein>
<feature type="region of interest" description="Disordered" evidence="2">
    <location>
        <begin position="56"/>
        <end position="86"/>
    </location>
</feature>
<dbReference type="SMART" id="SM00066">
    <property type="entry name" value="GAL4"/>
    <property type="match status" value="1"/>
</dbReference>
<evidence type="ECO:0000256" key="1">
    <source>
        <dbReference type="ARBA" id="ARBA00023242"/>
    </source>
</evidence>
<sequence>MVGRGGRSRGCKTCRRRRVKCDESKPVCTRCQNSGFPCEGYPKDLTFVDEGSRFATPASSKAGSRTREKSSGDVTSISPKDSQTPNVQLAISKQPTLSPFQDEICLAYLTRTLFGNNQNSPLTSHVWDSAVASTDSAKLGYTAVSSLATTYFGRMHGSNEELLCQGRRLYGQAVHRLALEICKPEEASLSQQVMLSALALYYYEMIMNTSDVGWVEHAGGIGRLMEVRGPRRHQLAPDHDYFLFFRRTLIGQAFVTRKRTFLEREEWKTIPWAMQPTPKTTEHFLLDVSANIPGLAEDMDRLERNGPIAARNPVGPNEEQALRENVRQKLIDTFKSLLEWRFNWESTYPDVVAETISMPRSSLVSNLNRPRCLDRVFYYTDIKRAEEIQQYHLTMLWVLGLVMRLQDNSVTPSAFGPWPLNRRPDASNAIALPHEGMTTLTVAREIARSTENFTQPQYPRRQLLRLLGPLRGCVLVFMLSGQTEPHELSWVSGVLCRISDEFGFEFCKRFTKLPPLGFYQPRQNERVSEGADSYTFSDPTTGFRQTFLSQ</sequence>
<feature type="domain" description="Zn(2)-C6 fungal-type" evidence="3">
    <location>
        <begin position="10"/>
        <end position="38"/>
    </location>
</feature>
<dbReference type="Pfam" id="PF00172">
    <property type="entry name" value="Zn_clus"/>
    <property type="match status" value="1"/>
</dbReference>
<evidence type="ECO:0000313" key="4">
    <source>
        <dbReference type="EMBL" id="KAF2497988.1"/>
    </source>
</evidence>
<dbReference type="PROSITE" id="PS00463">
    <property type="entry name" value="ZN2_CY6_FUNGAL_1"/>
    <property type="match status" value="1"/>
</dbReference>
<dbReference type="SUPFAM" id="SSF57701">
    <property type="entry name" value="Zn2/Cys6 DNA-binding domain"/>
    <property type="match status" value="1"/>
</dbReference>
<evidence type="ECO:0000313" key="5">
    <source>
        <dbReference type="Proteomes" id="UP000799750"/>
    </source>
</evidence>
<dbReference type="Proteomes" id="UP000799750">
    <property type="component" value="Unassembled WGS sequence"/>
</dbReference>
<dbReference type="InterPro" id="IPR001138">
    <property type="entry name" value="Zn2Cys6_DnaBD"/>
</dbReference>
<feature type="compositionally biased region" description="Polar residues" evidence="2">
    <location>
        <begin position="72"/>
        <end position="86"/>
    </location>
</feature>
<accession>A0A6A6QZR6</accession>
<dbReference type="AlphaFoldDB" id="A0A6A6QZR6"/>
<dbReference type="PANTHER" id="PTHR38111">
    <property type="entry name" value="ZN(2)-C6 FUNGAL-TYPE DOMAIN-CONTAINING PROTEIN-RELATED"/>
    <property type="match status" value="1"/>
</dbReference>
<dbReference type="InterPro" id="IPR053178">
    <property type="entry name" value="Osmoadaptation_assoc"/>
</dbReference>
<reference evidence="4" key="1">
    <citation type="journal article" date="2020" name="Stud. Mycol.">
        <title>101 Dothideomycetes genomes: a test case for predicting lifestyles and emergence of pathogens.</title>
        <authorList>
            <person name="Haridas S."/>
            <person name="Albert R."/>
            <person name="Binder M."/>
            <person name="Bloem J."/>
            <person name="Labutti K."/>
            <person name="Salamov A."/>
            <person name="Andreopoulos B."/>
            <person name="Baker S."/>
            <person name="Barry K."/>
            <person name="Bills G."/>
            <person name="Bluhm B."/>
            <person name="Cannon C."/>
            <person name="Castanera R."/>
            <person name="Culley D."/>
            <person name="Daum C."/>
            <person name="Ezra D."/>
            <person name="Gonzalez J."/>
            <person name="Henrissat B."/>
            <person name="Kuo A."/>
            <person name="Liang C."/>
            <person name="Lipzen A."/>
            <person name="Lutzoni F."/>
            <person name="Magnuson J."/>
            <person name="Mondo S."/>
            <person name="Nolan M."/>
            <person name="Ohm R."/>
            <person name="Pangilinan J."/>
            <person name="Park H.-J."/>
            <person name="Ramirez L."/>
            <person name="Alfaro M."/>
            <person name="Sun H."/>
            <person name="Tritt A."/>
            <person name="Yoshinaga Y."/>
            <person name="Zwiers L.-H."/>
            <person name="Turgeon B."/>
            <person name="Goodwin S."/>
            <person name="Spatafora J."/>
            <person name="Crous P."/>
            <person name="Grigoriev I."/>
        </authorList>
    </citation>
    <scope>NUCLEOTIDE SEQUENCE</scope>
    <source>
        <strain evidence="4">CBS 269.34</strain>
    </source>
</reference>
<dbReference type="GO" id="GO:0008270">
    <property type="term" value="F:zinc ion binding"/>
    <property type="evidence" value="ECO:0007669"/>
    <property type="project" value="InterPro"/>
</dbReference>
<dbReference type="CDD" id="cd00067">
    <property type="entry name" value="GAL4"/>
    <property type="match status" value="1"/>
</dbReference>
<evidence type="ECO:0000259" key="3">
    <source>
        <dbReference type="PROSITE" id="PS50048"/>
    </source>
</evidence>
<dbReference type="Gene3D" id="4.10.240.10">
    <property type="entry name" value="Zn(2)-C6 fungal-type DNA-binding domain"/>
    <property type="match status" value="1"/>
</dbReference>
<gene>
    <name evidence="4" type="ORF">BU16DRAFT_616539</name>
</gene>
<proteinExistence type="predicted"/>
<dbReference type="GO" id="GO:0000981">
    <property type="term" value="F:DNA-binding transcription factor activity, RNA polymerase II-specific"/>
    <property type="evidence" value="ECO:0007669"/>
    <property type="project" value="InterPro"/>
</dbReference>
<keyword evidence="1" id="KW-0539">Nucleus</keyword>
<evidence type="ECO:0000256" key="2">
    <source>
        <dbReference type="SAM" id="MobiDB-lite"/>
    </source>
</evidence>
<dbReference type="PROSITE" id="PS50048">
    <property type="entry name" value="ZN2_CY6_FUNGAL_2"/>
    <property type="match status" value="1"/>
</dbReference>
<organism evidence="4 5">
    <name type="scientific">Lophium mytilinum</name>
    <dbReference type="NCBI Taxonomy" id="390894"/>
    <lineage>
        <taxon>Eukaryota</taxon>
        <taxon>Fungi</taxon>
        <taxon>Dikarya</taxon>
        <taxon>Ascomycota</taxon>
        <taxon>Pezizomycotina</taxon>
        <taxon>Dothideomycetes</taxon>
        <taxon>Pleosporomycetidae</taxon>
        <taxon>Mytilinidiales</taxon>
        <taxon>Mytilinidiaceae</taxon>
        <taxon>Lophium</taxon>
    </lineage>
</organism>